<protein>
    <recommendedName>
        <fullName evidence="1">MEDS domain-containing protein</fullName>
    </recommendedName>
</protein>
<sequence>MTDDAADSAVCTIGGVALAARDHVCLVYESDSQRDRTIIEFLAEGLRAGHRCLCLIGAAAQLGMAGRMAREHEKARLDENGLADDMPEFALPSRSYLQGGGFSSRRMLRFWADWAATTYTPHRHGATRIAADMTWAHPFLRTPGFADDVVRYEAGFTLWSRAYPQVTACMYDTRTFPDDLLLRVSKVHSTLWIDGEATANPFHLDLARILVAEQ</sequence>
<comment type="caution">
    <text evidence="2">The sequence shown here is derived from an EMBL/GenBank/DDBJ whole genome shotgun (WGS) entry which is preliminary data.</text>
</comment>
<dbReference type="Pfam" id="PF14417">
    <property type="entry name" value="MEDS"/>
    <property type="match status" value="1"/>
</dbReference>
<reference evidence="2 3" key="1">
    <citation type="submission" date="2020-04" db="EMBL/GenBank/DDBJ databases">
        <authorList>
            <person name="Klaysubun C."/>
            <person name="Duangmal K."/>
            <person name="Lipun K."/>
        </authorList>
    </citation>
    <scope>NUCLEOTIDE SEQUENCE [LARGE SCALE GENOMIC DNA]</scope>
    <source>
        <strain evidence="2 3">K10HN5</strain>
    </source>
</reference>
<dbReference type="EMBL" id="JAAXLA010000057">
    <property type="protein sequence ID" value="NMI00478.1"/>
    <property type="molecule type" value="Genomic_DNA"/>
</dbReference>
<dbReference type="Proteomes" id="UP000820669">
    <property type="component" value="Unassembled WGS sequence"/>
</dbReference>
<feature type="domain" description="MEDS" evidence="1">
    <location>
        <begin position="22"/>
        <end position="188"/>
    </location>
</feature>
<keyword evidence="3" id="KW-1185">Reference proteome</keyword>
<accession>A0ABX1SI55</accession>
<gene>
    <name evidence="2" type="ORF">HF526_24660</name>
</gene>
<dbReference type="InterPro" id="IPR025847">
    <property type="entry name" value="MEDS_domain"/>
</dbReference>
<evidence type="ECO:0000313" key="2">
    <source>
        <dbReference type="EMBL" id="NMI00478.1"/>
    </source>
</evidence>
<evidence type="ECO:0000313" key="3">
    <source>
        <dbReference type="Proteomes" id="UP000820669"/>
    </source>
</evidence>
<name>A0ABX1SI55_9PSEU</name>
<organism evidence="2 3">
    <name type="scientific">Pseudonocardia acidicola</name>
    <dbReference type="NCBI Taxonomy" id="2724939"/>
    <lineage>
        <taxon>Bacteria</taxon>
        <taxon>Bacillati</taxon>
        <taxon>Actinomycetota</taxon>
        <taxon>Actinomycetes</taxon>
        <taxon>Pseudonocardiales</taxon>
        <taxon>Pseudonocardiaceae</taxon>
        <taxon>Pseudonocardia</taxon>
    </lineage>
</organism>
<proteinExistence type="predicted"/>
<dbReference type="RefSeq" id="WP_169383947.1">
    <property type="nucleotide sequence ID" value="NZ_JAAXLA010000057.1"/>
</dbReference>
<evidence type="ECO:0000259" key="1">
    <source>
        <dbReference type="Pfam" id="PF14417"/>
    </source>
</evidence>